<feature type="transmembrane region" description="Helical" evidence="8">
    <location>
        <begin position="520"/>
        <end position="544"/>
    </location>
</feature>
<feature type="transmembrane region" description="Helical" evidence="8">
    <location>
        <begin position="109"/>
        <end position="128"/>
    </location>
</feature>
<accession>A0A7D9H2I8</accession>
<dbReference type="InterPro" id="IPR003864">
    <property type="entry name" value="CSC1/OSCA1-like_7TM"/>
</dbReference>
<dbReference type="Pfam" id="PF14703">
    <property type="entry name" value="PHM7_cyt"/>
    <property type="match status" value="1"/>
</dbReference>
<evidence type="ECO:0000259" key="10">
    <source>
        <dbReference type="Pfam" id="PF13967"/>
    </source>
</evidence>
<dbReference type="Proteomes" id="UP000478008">
    <property type="component" value="Unassembled WGS sequence"/>
</dbReference>
<keyword evidence="3" id="KW-0813">Transport</keyword>
<dbReference type="PANTHER" id="PTHR13018">
    <property type="entry name" value="PROBABLE MEMBRANE PROTEIN DUF221-RELATED"/>
    <property type="match status" value="1"/>
</dbReference>
<dbReference type="GO" id="GO:0005886">
    <property type="term" value="C:plasma membrane"/>
    <property type="evidence" value="ECO:0007669"/>
    <property type="project" value="TreeGrafter"/>
</dbReference>
<feature type="domain" description="CSC1/OSCA1-like cytosolic" evidence="11">
    <location>
        <begin position="218"/>
        <end position="458"/>
    </location>
</feature>
<dbReference type="PANTHER" id="PTHR13018:SF5">
    <property type="entry name" value="RE44586P"/>
    <property type="match status" value="1"/>
</dbReference>
<feature type="transmembrane region" description="Helical" evidence="8">
    <location>
        <begin position="656"/>
        <end position="676"/>
    </location>
</feature>
<feature type="transmembrane region" description="Helical" evidence="8">
    <location>
        <begin position="471"/>
        <end position="492"/>
    </location>
</feature>
<evidence type="ECO:0000256" key="6">
    <source>
        <dbReference type="ARBA" id="ARBA00023136"/>
    </source>
</evidence>
<comment type="similarity">
    <text evidence="2">Belongs to the CSC1 (TC 1.A.17) family.</text>
</comment>
<feature type="transmembrane region" description="Helical" evidence="8">
    <location>
        <begin position="744"/>
        <end position="765"/>
    </location>
</feature>
<evidence type="ECO:0000256" key="2">
    <source>
        <dbReference type="ARBA" id="ARBA00007779"/>
    </source>
</evidence>
<dbReference type="Pfam" id="PF13967">
    <property type="entry name" value="RSN1_TM"/>
    <property type="match status" value="1"/>
</dbReference>
<comment type="subcellular location">
    <subcellularLocation>
        <location evidence="1">Membrane</location>
        <topology evidence="1">Multi-pass membrane protein</topology>
    </subcellularLocation>
</comment>
<feature type="domain" description="CSC1/OSCA1-like N-terminal transmembrane" evidence="10">
    <location>
        <begin position="21"/>
        <end position="197"/>
    </location>
</feature>
<evidence type="ECO:0000313" key="12">
    <source>
        <dbReference type="EMBL" id="VUG18089.1"/>
    </source>
</evidence>
<organism evidence="12 13">
    <name type="scientific">Dekkera bruxellensis</name>
    <name type="common">Brettanomyces custersii</name>
    <dbReference type="NCBI Taxonomy" id="5007"/>
    <lineage>
        <taxon>Eukaryota</taxon>
        <taxon>Fungi</taxon>
        <taxon>Dikarya</taxon>
        <taxon>Ascomycota</taxon>
        <taxon>Saccharomycotina</taxon>
        <taxon>Pichiomycetes</taxon>
        <taxon>Pichiales</taxon>
        <taxon>Pichiaceae</taxon>
        <taxon>Brettanomyces</taxon>
    </lineage>
</organism>
<feature type="region of interest" description="Disordered" evidence="7">
    <location>
        <begin position="307"/>
        <end position="340"/>
    </location>
</feature>
<feature type="transmembrane region" description="Helical" evidence="8">
    <location>
        <begin position="614"/>
        <end position="635"/>
    </location>
</feature>
<keyword evidence="5 8" id="KW-1133">Transmembrane helix</keyword>
<feature type="transmembrane region" description="Helical" evidence="8">
    <location>
        <begin position="20"/>
        <end position="43"/>
    </location>
</feature>
<dbReference type="GO" id="GO:0005227">
    <property type="term" value="F:calcium-activated cation channel activity"/>
    <property type="evidence" value="ECO:0007669"/>
    <property type="project" value="InterPro"/>
</dbReference>
<evidence type="ECO:0000256" key="3">
    <source>
        <dbReference type="ARBA" id="ARBA00022448"/>
    </source>
</evidence>
<sequence length="878" mass="99910">MDSLERISKNLRDVPSSRLVSTQLLISIAMGLSAFLLFCVLRCRFPNIFMARMNYLTASNRKYLPPSIDQRSLFRWIPTIFKINDDEIIQYAGLDAYVFLGFFKMSIKLLTFCLLFSAAVISPVRYYFTGNYDDDNPNSGDHYNGTAIISESYFDVLRKKKSKNDWNIGIDMERPYLGLYVIFAFVFTYATIYFLFDHANKVIKKRQEILGNQCSVTDRTIKITGVPPELRNERALRNTIDCLGIGKTDKIVICKEWKPLDRLYRQRRYVMEKLETAWAQYLGDTITTHSFNVRPFASSSYALNNREGMYQDNPADANDDGDESITRSDNSQEGAVSITSDGQISDVEAQRSTQNISDFLSLSDSATNYHQRPLVKLGLFGLVGREVDAIDHFTQQLRAIDNEILSARTDHYASTPTAMVTMNSVAAAQMLAQAVLDPRINYLITTPAPAPRDIIWENLTMPRKTRAFKQAVITNITGILGFIFVIPVGYLATLLNMKTIRKFWPALGNLLTDHPWAQDLVINLLPVYLYTLLNFIIPYIYVWLSSKQGFLSHGDEELSVVSKNFFYVFVNMFLVFTMAGTASNYWGYLSDSKKLALQLAASLRSLSSFYVDTILLQGMGMHPFKLLLMGQLFRFPFFRAKCKTPRHYLNLYKPPLFNFGLNLPIPMLTLIITLLYSVMSTKILSAGLAYFIVGFYVYKFQLIYSCIHPQHSTGQVMPIIFRRVILGLLLFQLTVAGTLALSNSWVFCLFLAPLPFITLSVWWLFEKNYKPLSYFIALRAIDSSDNSAESATSTGVYNTSSSGVMSSSLNSSSLLNRHSHQLSKKTSTIDERREFNQTYVYPNLVQPLDGPWLAIDNNQVLMASEDGITRKRLLYEEC</sequence>
<feature type="transmembrane region" description="Helical" evidence="8">
    <location>
        <begin position="688"/>
        <end position="707"/>
    </location>
</feature>
<evidence type="ECO:0000256" key="7">
    <source>
        <dbReference type="SAM" id="MobiDB-lite"/>
    </source>
</evidence>
<evidence type="ECO:0000259" key="9">
    <source>
        <dbReference type="Pfam" id="PF02714"/>
    </source>
</evidence>
<dbReference type="InterPro" id="IPR032880">
    <property type="entry name" value="CSC1/OSCA1-like_N"/>
</dbReference>
<feature type="transmembrane region" description="Helical" evidence="8">
    <location>
        <begin position="176"/>
        <end position="196"/>
    </location>
</feature>
<feature type="transmembrane region" description="Helical" evidence="8">
    <location>
        <begin position="565"/>
        <end position="586"/>
    </location>
</feature>
<evidence type="ECO:0000259" key="11">
    <source>
        <dbReference type="Pfam" id="PF14703"/>
    </source>
</evidence>
<feature type="domain" description="CSC1/OSCA1-like 7TM region" evidence="9">
    <location>
        <begin position="470"/>
        <end position="738"/>
    </location>
</feature>
<name>A0A7D9H2I8_DEKBR</name>
<gene>
    <name evidence="12" type="primary">CSC1</name>
    <name evidence="12" type="ORF">DEBR0S3_02036G</name>
</gene>
<dbReference type="Pfam" id="PF02714">
    <property type="entry name" value="RSN1_7TM"/>
    <property type="match status" value="1"/>
</dbReference>
<dbReference type="EMBL" id="CABFWN010000003">
    <property type="protein sequence ID" value="VUG18089.1"/>
    <property type="molecule type" value="Genomic_DNA"/>
</dbReference>
<keyword evidence="13" id="KW-1185">Reference proteome</keyword>
<evidence type="ECO:0000256" key="1">
    <source>
        <dbReference type="ARBA" id="ARBA00004141"/>
    </source>
</evidence>
<reference evidence="12 13" key="1">
    <citation type="submission" date="2019-07" db="EMBL/GenBank/DDBJ databases">
        <authorList>
            <person name="Friedrich A."/>
            <person name="Schacherer J."/>
        </authorList>
    </citation>
    <scope>NUCLEOTIDE SEQUENCE [LARGE SCALE GENOMIC DNA]</scope>
</reference>
<evidence type="ECO:0000256" key="4">
    <source>
        <dbReference type="ARBA" id="ARBA00022692"/>
    </source>
</evidence>
<dbReference type="AlphaFoldDB" id="A0A7D9H2I8"/>
<keyword evidence="6 8" id="KW-0472">Membrane</keyword>
<proteinExistence type="inferred from homology"/>
<evidence type="ECO:0000256" key="8">
    <source>
        <dbReference type="SAM" id="Phobius"/>
    </source>
</evidence>
<protein>
    <submittedName>
        <fullName evidence="12">DEBR0S3_02036g1_1</fullName>
    </submittedName>
</protein>
<evidence type="ECO:0000256" key="5">
    <source>
        <dbReference type="ARBA" id="ARBA00022989"/>
    </source>
</evidence>
<dbReference type="InterPro" id="IPR045122">
    <property type="entry name" value="Csc1-like"/>
</dbReference>
<feature type="compositionally biased region" description="Polar residues" evidence="7">
    <location>
        <begin position="327"/>
        <end position="340"/>
    </location>
</feature>
<keyword evidence="4 8" id="KW-0812">Transmembrane</keyword>
<evidence type="ECO:0000313" key="13">
    <source>
        <dbReference type="Proteomes" id="UP000478008"/>
    </source>
</evidence>
<dbReference type="InterPro" id="IPR027815">
    <property type="entry name" value="CSC1/OSCA1-like_cyt"/>
</dbReference>
<feature type="transmembrane region" description="Helical" evidence="8">
    <location>
        <begin position="719"/>
        <end position="738"/>
    </location>
</feature>